<dbReference type="InterPro" id="IPR041916">
    <property type="entry name" value="Anti_sigma_zinc_sf"/>
</dbReference>
<feature type="region of interest" description="Disordered" evidence="3">
    <location>
        <begin position="91"/>
        <end position="152"/>
    </location>
</feature>
<gene>
    <name evidence="4" type="ORF">GCM10010315_05600</name>
</gene>
<reference evidence="4 5" key="1">
    <citation type="journal article" date="2019" name="Int. J. Syst. Evol. Microbiol.">
        <title>The Global Catalogue of Microorganisms (GCM) 10K type strain sequencing project: providing services to taxonomists for standard genome sequencing and annotation.</title>
        <authorList>
            <consortium name="The Broad Institute Genomics Platform"/>
            <consortium name="The Broad Institute Genome Sequencing Center for Infectious Disease"/>
            <person name="Wu L."/>
            <person name="Ma J."/>
        </authorList>
    </citation>
    <scope>NUCLEOTIDE SEQUENCE [LARGE SCALE GENOMIC DNA]</scope>
    <source>
        <strain evidence="4 5">JCM 4542</strain>
    </source>
</reference>
<evidence type="ECO:0000256" key="1">
    <source>
        <dbReference type="ARBA" id="ARBA00023015"/>
    </source>
</evidence>
<name>A0ABN3TLC4_9ACTN</name>
<evidence type="ECO:0000313" key="4">
    <source>
        <dbReference type="EMBL" id="GAA2708700.1"/>
    </source>
</evidence>
<dbReference type="EMBL" id="BAAASL010000002">
    <property type="protein sequence ID" value="GAA2708700.1"/>
    <property type="molecule type" value="Genomic_DNA"/>
</dbReference>
<dbReference type="RefSeq" id="WP_344433014.1">
    <property type="nucleotide sequence ID" value="NZ_BAAASL010000002.1"/>
</dbReference>
<keyword evidence="5" id="KW-1185">Reference proteome</keyword>
<dbReference type="Proteomes" id="UP001500886">
    <property type="component" value="Unassembled WGS sequence"/>
</dbReference>
<sequence>MTRTGTDGHPEVAEISALTEGILSPSRTADVREHLADCAVCEDVHSSLTEIKDLLGTLPGPARMPVDVAERIDAALAAEALLDATVPGADSVVSRETAEDEEEGQRSPVRVSQEQVSRETAERPSRPRPRAVTGPGRQAPAASGPGKRSPRRWSRALLGAACAAAVIGVGTFFLQSGQDTDQHADAPAPGSSQATLSPLAADDLSTRVASLLHQSFKAPDGQSAGAQGISPKTSTDGTPTTSATVEPPCVRQGIGRSEPALATHRETYDGQDAYLVVLPHPGDTQLVDAYVVASSCETASAPTPGKVLRQLTLPRR</sequence>
<comment type="caution">
    <text evidence="4">The sequence shown here is derived from an EMBL/GenBank/DDBJ whole genome shotgun (WGS) entry which is preliminary data.</text>
</comment>
<feature type="compositionally biased region" description="Basic and acidic residues" evidence="3">
    <location>
        <begin position="116"/>
        <end position="125"/>
    </location>
</feature>
<evidence type="ECO:0000256" key="3">
    <source>
        <dbReference type="SAM" id="MobiDB-lite"/>
    </source>
</evidence>
<dbReference type="Gene3D" id="1.10.10.1320">
    <property type="entry name" value="Anti-sigma factor, zinc-finger domain"/>
    <property type="match status" value="1"/>
</dbReference>
<protein>
    <recommendedName>
        <fullName evidence="6">Zinc-finger domain-containing protein</fullName>
    </recommendedName>
</protein>
<keyword evidence="1" id="KW-0805">Transcription regulation</keyword>
<evidence type="ECO:0008006" key="6">
    <source>
        <dbReference type="Google" id="ProtNLM"/>
    </source>
</evidence>
<proteinExistence type="predicted"/>
<feature type="compositionally biased region" description="Low complexity" evidence="3">
    <location>
        <begin position="230"/>
        <end position="244"/>
    </location>
</feature>
<feature type="region of interest" description="Disordered" evidence="3">
    <location>
        <begin position="216"/>
        <end position="253"/>
    </location>
</feature>
<evidence type="ECO:0000256" key="2">
    <source>
        <dbReference type="ARBA" id="ARBA00023163"/>
    </source>
</evidence>
<accession>A0ABN3TLC4</accession>
<keyword evidence="2" id="KW-0804">Transcription</keyword>
<organism evidence="4 5">
    <name type="scientific">Streptomyces luteosporeus</name>
    <dbReference type="NCBI Taxonomy" id="173856"/>
    <lineage>
        <taxon>Bacteria</taxon>
        <taxon>Bacillati</taxon>
        <taxon>Actinomycetota</taxon>
        <taxon>Actinomycetes</taxon>
        <taxon>Kitasatosporales</taxon>
        <taxon>Streptomycetaceae</taxon>
        <taxon>Streptomyces</taxon>
    </lineage>
</organism>
<evidence type="ECO:0000313" key="5">
    <source>
        <dbReference type="Proteomes" id="UP001500886"/>
    </source>
</evidence>